<dbReference type="GO" id="GO:0016887">
    <property type="term" value="F:ATP hydrolysis activity"/>
    <property type="evidence" value="ECO:0007669"/>
    <property type="project" value="InterPro"/>
</dbReference>
<reference evidence="6" key="1">
    <citation type="submission" date="2020-06" db="EMBL/GenBank/DDBJ databases">
        <authorList>
            <consortium name="Plant Systems Biology data submission"/>
        </authorList>
    </citation>
    <scope>NUCLEOTIDE SEQUENCE</scope>
    <source>
        <strain evidence="6">D6</strain>
    </source>
</reference>
<keyword evidence="2" id="KW-0812">Transmembrane</keyword>
<dbReference type="EMBL" id="CAICTM010000353">
    <property type="protein sequence ID" value="CAB9508615.1"/>
    <property type="molecule type" value="Genomic_DNA"/>
</dbReference>
<dbReference type="PANTHER" id="PTHR43394:SF1">
    <property type="entry name" value="ATP-BINDING CASSETTE SUB-FAMILY B MEMBER 10, MITOCHONDRIAL"/>
    <property type="match status" value="1"/>
</dbReference>
<evidence type="ECO:0000256" key="1">
    <source>
        <dbReference type="ARBA" id="ARBA00004141"/>
    </source>
</evidence>
<protein>
    <submittedName>
        <fullName evidence="6">Leptomycin B resistance protein pmd1</fullName>
    </submittedName>
</protein>
<evidence type="ECO:0000256" key="3">
    <source>
        <dbReference type="ARBA" id="ARBA00022989"/>
    </source>
</evidence>
<dbReference type="GO" id="GO:0005524">
    <property type="term" value="F:ATP binding"/>
    <property type="evidence" value="ECO:0007669"/>
    <property type="project" value="InterPro"/>
</dbReference>
<dbReference type="InterPro" id="IPR039421">
    <property type="entry name" value="Type_1_exporter"/>
</dbReference>
<name>A0A9N8HDQ9_9STRA</name>
<dbReference type="Proteomes" id="UP001153069">
    <property type="component" value="Unassembled WGS sequence"/>
</dbReference>
<dbReference type="SUPFAM" id="SSF90123">
    <property type="entry name" value="ABC transporter transmembrane region"/>
    <property type="match status" value="1"/>
</dbReference>
<dbReference type="PANTHER" id="PTHR43394">
    <property type="entry name" value="ATP-DEPENDENT PERMEASE MDL1, MITOCHONDRIAL"/>
    <property type="match status" value="1"/>
</dbReference>
<evidence type="ECO:0000256" key="2">
    <source>
        <dbReference type="ARBA" id="ARBA00022692"/>
    </source>
</evidence>
<sequence>MSSYSVGVIAVALGAVAYQSGGDPGVVVETLKGFASEDCTGSWPPEISCIARNVPITIGLIVLLVLFQVISILTAEKSEEQEAMYKQHYAKRHEVVEEYVKTLEESEDLESDELGTVDFKEMFVKTWDLTELSDRKQETMDDAVRWAWRLFQKEARIAIAKTREQKDLIYADGEKLGGLIEFRFKYLLGWTNRCSKYQPSKEEWKRIYALRREGWLLNTKLGLEAVSKAAKMVVLSGSDGLAWVAAQTVATTITASTSAWSMYYRAMLLDSLSKGGESFWEAVQAMVLVDLLCTMMVLVKDILSERGEAVIARNVQIRCFEAYTKRDLEWWRTMEREGRINDWLCYEIGYTLSDEVKKFLQTPQSFVRCVTSISTYAMIIYGASSSSLSMLLLAQFGAMFFNWVMSFFFGWLKRVANQSVVEDSEAQHWEQRLKPEYVRTYQSFARDHIEIQRFADELRTNRETEQREFVVKALQGPVDAIIEQASSVAQLDTTKGLVTSGTIGIAHANNLMDSADKVASGTQETWGLFKGFVDQAKPIAKVYDLCTLKSKIDPDVGLVPAERPKGHIQFKDVEFSYPRGGQVLKGASFEVKPGTTLGITGSAGCGKSTAMRLLERFYDVSGGQILLDGKDLKEYNPVWLRSQITVVAQEPKLVPMSIRQNLVFGCKKEPSLKEIEDALKAANIWDSIQDKEKFPKGLNTDISSQGTVSGGEKQRLAIARAILCDPAILVSESRCAQRASL</sequence>
<keyword evidence="7" id="KW-1185">Reference proteome</keyword>
<dbReference type="InterPro" id="IPR003439">
    <property type="entry name" value="ABC_transporter-like_ATP-bd"/>
</dbReference>
<dbReference type="InterPro" id="IPR027417">
    <property type="entry name" value="P-loop_NTPase"/>
</dbReference>
<dbReference type="OrthoDB" id="6500128at2759"/>
<evidence type="ECO:0000313" key="7">
    <source>
        <dbReference type="Proteomes" id="UP001153069"/>
    </source>
</evidence>
<proteinExistence type="predicted"/>
<gene>
    <name evidence="6" type="ORF">SEMRO_354_G124700.1</name>
</gene>
<accession>A0A9N8HDQ9</accession>
<dbReference type="AlphaFoldDB" id="A0A9N8HDQ9"/>
<comment type="caution">
    <text evidence="6">The sequence shown here is derived from an EMBL/GenBank/DDBJ whole genome shotgun (WGS) entry which is preliminary data.</text>
</comment>
<comment type="subcellular location">
    <subcellularLocation>
        <location evidence="1">Membrane</location>
        <topology evidence="1">Multi-pass membrane protein</topology>
    </subcellularLocation>
</comment>
<dbReference type="PROSITE" id="PS00211">
    <property type="entry name" value="ABC_TRANSPORTER_1"/>
    <property type="match status" value="1"/>
</dbReference>
<dbReference type="GO" id="GO:0015421">
    <property type="term" value="F:ABC-type oligopeptide transporter activity"/>
    <property type="evidence" value="ECO:0007669"/>
    <property type="project" value="TreeGrafter"/>
</dbReference>
<dbReference type="Gene3D" id="3.40.50.300">
    <property type="entry name" value="P-loop containing nucleotide triphosphate hydrolases"/>
    <property type="match status" value="1"/>
</dbReference>
<keyword evidence="4" id="KW-0472">Membrane</keyword>
<feature type="domain" description="ABC transporter" evidence="5">
    <location>
        <begin position="584"/>
        <end position="730"/>
    </location>
</feature>
<evidence type="ECO:0000313" key="6">
    <source>
        <dbReference type="EMBL" id="CAB9508615.1"/>
    </source>
</evidence>
<dbReference type="GO" id="GO:0016020">
    <property type="term" value="C:membrane"/>
    <property type="evidence" value="ECO:0007669"/>
    <property type="project" value="UniProtKB-SubCell"/>
</dbReference>
<dbReference type="Pfam" id="PF00005">
    <property type="entry name" value="ABC_tran"/>
    <property type="match status" value="1"/>
</dbReference>
<dbReference type="SUPFAM" id="SSF52540">
    <property type="entry name" value="P-loop containing nucleoside triphosphate hydrolases"/>
    <property type="match status" value="1"/>
</dbReference>
<evidence type="ECO:0000259" key="5">
    <source>
        <dbReference type="Pfam" id="PF00005"/>
    </source>
</evidence>
<keyword evidence="3" id="KW-1133">Transmembrane helix</keyword>
<evidence type="ECO:0000256" key="4">
    <source>
        <dbReference type="ARBA" id="ARBA00023136"/>
    </source>
</evidence>
<organism evidence="6 7">
    <name type="scientific">Seminavis robusta</name>
    <dbReference type="NCBI Taxonomy" id="568900"/>
    <lineage>
        <taxon>Eukaryota</taxon>
        <taxon>Sar</taxon>
        <taxon>Stramenopiles</taxon>
        <taxon>Ochrophyta</taxon>
        <taxon>Bacillariophyta</taxon>
        <taxon>Bacillariophyceae</taxon>
        <taxon>Bacillariophycidae</taxon>
        <taxon>Naviculales</taxon>
        <taxon>Naviculaceae</taxon>
        <taxon>Seminavis</taxon>
    </lineage>
</organism>
<dbReference type="InterPro" id="IPR017871">
    <property type="entry name" value="ABC_transporter-like_CS"/>
</dbReference>
<dbReference type="Gene3D" id="1.20.1560.10">
    <property type="entry name" value="ABC transporter type 1, transmembrane domain"/>
    <property type="match status" value="1"/>
</dbReference>
<dbReference type="InterPro" id="IPR036640">
    <property type="entry name" value="ABC1_TM_sf"/>
</dbReference>